<dbReference type="Gene3D" id="3.30.160.60">
    <property type="entry name" value="Classic Zinc Finger"/>
    <property type="match status" value="1"/>
</dbReference>
<evidence type="ECO:0000259" key="6">
    <source>
        <dbReference type="PROSITE" id="PS50157"/>
    </source>
</evidence>
<dbReference type="EMBL" id="GFXV01004237">
    <property type="protein sequence ID" value="MBW16042.1"/>
    <property type="molecule type" value="Transcribed_RNA"/>
</dbReference>
<dbReference type="InterPro" id="IPR013087">
    <property type="entry name" value="Znf_C2H2_type"/>
</dbReference>
<dbReference type="PANTHER" id="PTHR24379">
    <property type="entry name" value="KRAB AND ZINC FINGER DOMAIN-CONTAINING"/>
    <property type="match status" value="1"/>
</dbReference>
<feature type="domain" description="C2H2-type" evidence="6">
    <location>
        <begin position="69"/>
        <end position="93"/>
    </location>
</feature>
<dbReference type="Pfam" id="PF00096">
    <property type="entry name" value="zf-C2H2"/>
    <property type="match status" value="2"/>
</dbReference>
<keyword evidence="3 5" id="KW-0863">Zinc-finger</keyword>
<accession>A0A2H8TR16</accession>
<dbReference type="OrthoDB" id="2687452at2759"/>
<feature type="domain" description="C2H2-type" evidence="6">
    <location>
        <begin position="39"/>
        <end position="66"/>
    </location>
</feature>
<dbReference type="GO" id="GO:0008270">
    <property type="term" value="F:zinc ion binding"/>
    <property type="evidence" value="ECO:0007669"/>
    <property type="project" value="UniProtKB-KW"/>
</dbReference>
<dbReference type="PROSITE" id="PS00028">
    <property type="entry name" value="ZINC_FINGER_C2H2_1"/>
    <property type="match status" value="3"/>
</dbReference>
<proteinExistence type="predicted"/>
<keyword evidence="2" id="KW-0677">Repeat</keyword>
<feature type="domain" description="C2H2-type" evidence="6">
    <location>
        <begin position="2"/>
        <end position="25"/>
    </location>
</feature>
<dbReference type="SMART" id="SM00355">
    <property type="entry name" value="ZnF_C2H2"/>
    <property type="match status" value="3"/>
</dbReference>
<keyword evidence="4" id="KW-0862">Zinc</keyword>
<evidence type="ECO:0000256" key="2">
    <source>
        <dbReference type="ARBA" id="ARBA00022737"/>
    </source>
</evidence>
<sequence>MFKCEVCDSNYNSKSGLNKHHRIKHINIPKKKPVKKNIYFCNSCEDSFDLKANLIKHVRTHLNDQRLNMICSFENCTKSFFTMTGLIEHLKSHNINVESNLLNFNTIEVFYRKFFFDEFLCDLAEGISFNIIEDLNVS</sequence>
<protein>
    <submittedName>
        <fullName evidence="7">Zinc finger protein 777</fullName>
    </submittedName>
</protein>
<dbReference type="InterPro" id="IPR036236">
    <property type="entry name" value="Znf_C2H2_sf"/>
</dbReference>
<reference evidence="7" key="1">
    <citation type="submission" date="2017-10" db="EMBL/GenBank/DDBJ databases">
        <title>Transcriptome Assembly of Sugarcane Aphid Adults.</title>
        <authorList>
            <person name="Scully E.D."/>
            <person name="Palmer N.A."/>
            <person name="Geib S.M."/>
            <person name="Sarath G."/>
            <person name="Sattler S.E."/>
        </authorList>
    </citation>
    <scope>NUCLEOTIDE SEQUENCE</scope>
    <source>
        <tissue evidence="7">Whole body</tissue>
    </source>
</reference>
<organism evidence="7">
    <name type="scientific">Melanaphis sacchari</name>
    <dbReference type="NCBI Taxonomy" id="742174"/>
    <lineage>
        <taxon>Eukaryota</taxon>
        <taxon>Metazoa</taxon>
        <taxon>Ecdysozoa</taxon>
        <taxon>Arthropoda</taxon>
        <taxon>Hexapoda</taxon>
        <taxon>Insecta</taxon>
        <taxon>Pterygota</taxon>
        <taxon>Neoptera</taxon>
        <taxon>Paraneoptera</taxon>
        <taxon>Hemiptera</taxon>
        <taxon>Sternorrhyncha</taxon>
        <taxon>Aphidomorpha</taxon>
        <taxon>Aphidoidea</taxon>
        <taxon>Aphididae</taxon>
        <taxon>Aphidini</taxon>
        <taxon>Melanaphis</taxon>
    </lineage>
</organism>
<evidence type="ECO:0000256" key="5">
    <source>
        <dbReference type="PROSITE-ProRule" id="PRU00042"/>
    </source>
</evidence>
<dbReference type="AlphaFoldDB" id="A0A2H8TR16"/>
<evidence type="ECO:0000256" key="1">
    <source>
        <dbReference type="ARBA" id="ARBA00022723"/>
    </source>
</evidence>
<dbReference type="SUPFAM" id="SSF57667">
    <property type="entry name" value="beta-beta-alpha zinc fingers"/>
    <property type="match status" value="2"/>
</dbReference>
<keyword evidence="1" id="KW-0479">Metal-binding</keyword>
<evidence type="ECO:0000256" key="3">
    <source>
        <dbReference type="ARBA" id="ARBA00022771"/>
    </source>
</evidence>
<dbReference type="PROSITE" id="PS50157">
    <property type="entry name" value="ZINC_FINGER_C2H2_2"/>
    <property type="match status" value="3"/>
</dbReference>
<name>A0A2H8TR16_9HEMI</name>
<gene>
    <name evidence="7" type="primary">ZNF777</name>
</gene>
<evidence type="ECO:0000313" key="7">
    <source>
        <dbReference type="EMBL" id="MBW16042.1"/>
    </source>
</evidence>
<evidence type="ECO:0000256" key="4">
    <source>
        <dbReference type="ARBA" id="ARBA00022833"/>
    </source>
</evidence>
<dbReference type="PANTHER" id="PTHR24379:SF121">
    <property type="entry name" value="C2H2-TYPE DOMAIN-CONTAINING PROTEIN"/>
    <property type="match status" value="1"/>
</dbReference>